<comment type="caution">
    <text evidence="1">The sequence shown here is derived from an EMBL/GenBank/DDBJ whole genome shotgun (WGS) entry which is preliminary data.</text>
</comment>
<proteinExistence type="predicted"/>
<sequence>MVGVVFDAIGYIFGDLTPLELRILVRVDFGQYFEFRAPDENFFICITSETSRDYVRRFPNAFAGDGRLLHRDRGGLGRDHGLRVPMVPFLEARA</sequence>
<accession>A0A9J6AXS1</accession>
<protein>
    <submittedName>
        <fullName evidence="1">Uncharacterized protein</fullName>
    </submittedName>
</protein>
<dbReference type="Proteomes" id="UP000824120">
    <property type="component" value="Chromosome 1"/>
</dbReference>
<reference evidence="1 2" key="1">
    <citation type="submission" date="2020-09" db="EMBL/GenBank/DDBJ databases">
        <title>De no assembly of potato wild relative species, Solanum commersonii.</title>
        <authorList>
            <person name="Cho K."/>
        </authorList>
    </citation>
    <scope>NUCLEOTIDE SEQUENCE [LARGE SCALE GENOMIC DNA]</scope>
    <source>
        <strain evidence="1">LZ3.2</strain>
        <tissue evidence="1">Leaf</tissue>
    </source>
</reference>
<dbReference type="EMBL" id="JACXVP010000001">
    <property type="protein sequence ID" value="KAG5628903.1"/>
    <property type="molecule type" value="Genomic_DNA"/>
</dbReference>
<evidence type="ECO:0000313" key="1">
    <source>
        <dbReference type="EMBL" id="KAG5628903.1"/>
    </source>
</evidence>
<name>A0A9J6AXS1_SOLCO</name>
<gene>
    <name evidence="1" type="ORF">H5410_000620</name>
</gene>
<organism evidence="1 2">
    <name type="scientific">Solanum commersonii</name>
    <name type="common">Commerson's wild potato</name>
    <name type="synonym">Commerson's nightshade</name>
    <dbReference type="NCBI Taxonomy" id="4109"/>
    <lineage>
        <taxon>Eukaryota</taxon>
        <taxon>Viridiplantae</taxon>
        <taxon>Streptophyta</taxon>
        <taxon>Embryophyta</taxon>
        <taxon>Tracheophyta</taxon>
        <taxon>Spermatophyta</taxon>
        <taxon>Magnoliopsida</taxon>
        <taxon>eudicotyledons</taxon>
        <taxon>Gunneridae</taxon>
        <taxon>Pentapetalae</taxon>
        <taxon>asterids</taxon>
        <taxon>lamiids</taxon>
        <taxon>Solanales</taxon>
        <taxon>Solanaceae</taxon>
        <taxon>Solanoideae</taxon>
        <taxon>Solaneae</taxon>
        <taxon>Solanum</taxon>
    </lineage>
</organism>
<evidence type="ECO:0000313" key="2">
    <source>
        <dbReference type="Proteomes" id="UP000824120"/>
    </source>
</evidence>
<keyword evidence="2" id="KW-1185">Reference proteome</keyword>
<dbReference type="AlphaFoldDB" id="A0A9J6AXS1"/>